<reference evidence="2 3" key="1">
    <citation type="submission" date="2019-05" db="EMBL/GenBank/DDBJ databases">
        <title>Another draft genome of Portunus trituberculatus and its Hox gene families provides insights of decapod evolution.</title>
        <authorList>
            <person name="Jeong J.-H."/>
            <person name="Song I."/>
            <person name="Kim S."/>
            <person name="Choi T."/>
            <person name="Kim D."/>
            <person name="Ryu S."/>
            <person name="Kim W."/>
        </authorList>
    </citation>
    <scope>NUCLEOTIDE SEQUENCE [LARGE SCALE GENOMIC DNA]</scope>
    <source>
        <tissue evidence="2">Muscle</tissue>
    </source>
</reference>
<dbReference type="Proteomes" id="UP000324222">
    <property type="component" value="Unassembled WGS sequence"/>
</dbReference>
<evidence type="ECO:0000313" key="3">
    <source>
        <dbReference type="Proteomes" id="UP000324222"/>
    </source>
</evidence>
<gene>
    <name evidence="2" type="ORF">E2C01_051780</name>
</gene>
<comment type="caution">
    <text evidence="2">The sequence shown here is derived from an EMBL/GenBank/DDBJ whole genome shotgun (WGS) entry which is preliminary data.</text>
</comment>
<dbReference type="EMBL" id="VSRR010015085">
    <property type="protein sequence ID" value="MPC57792.1"/>
    <property type="molecule type" value="Genomic_DNA"/>
</dbReference>
<protein>
    <submittedName>
        <fullName evidence="2">Uncharacterized protein</fullName>
    </submittedName>
</protein>
<evidence type="ECO:0000313" key="2">
    <source>
        <dbReference type="EMBL" id="MPC57792.1"/>
    </source>
</evidence>
<dbReference type="AlphaFoldDB" id="A0A5B7GFT3"/>
<accession>A0A5B7GFT3</accession>
<sequence>MPQQPTAGNNHTAAKPATRGRRFGEAEDTAMWRGEAWFTRPRTPPEGVGGEGEKARRRRRESEAGN</sequence>
<name>A0A5B7GFT3_PORTR</name>
<evidence type="ECO:0000256" key="1">
    <source>
        <dbReference type="SAM" id="MobiDB-lite"/>
    </source>
</evidence>
<feature type="region of interest" description="Disordered" evidence="1">
    <location>
        <begin position="1"/>
        <end position="66"/>
    </location>
</feature>
<feature type="compositionally biased region" description="Polar residues" evidence="1">
    <location>
        <begin position="1"/>
        <end position="12"/>
    </location>
</feature>
<organism evidence="2 3">
    <name type="scientific">Portunus trituberculatus</name>
    <name type="common">Swimming crab</name>
    <name type="synonym">Neptunus trituberculatus</name>
    <dbReference type="NCBI Taxonomy" id="210409"/>
    <lineage>
        <taxon>Eukaryota</taxon>
        <taxon>Metazoa</taxon>
        <taxon>Ecdysozoa</taxon>
        <taxon>Arthropoda</taxon>
        <taxon>Crustacea</taxon>
        <taxon>Multicrustacea</taxon>
        <taxon>Malacostraca</taxon>
        <taxon>Eumalacostraca</taxon>
        <taxon>Eucarida</taxon>
        <taxon>Decapoda</taxon>
        <taxon>Pleocyemata</taxon>
        <taxon>Brachyura</taxon>
        <taxon>Eubrachyura</taxon>
        <taxon>Portunoidea</taxon>
        <taxon>Portunidae</taxon>
        <taxon>Portuninae</taxon>
        <taxon>Portunus</taxon>
    </lineage>
</organism>
<keyword evidence="3" id="KW-1185">Reference proteome</keyword>
<proteinExistence type="predicted"/>